<comment type="similarity">
    <text evidence="6">Belongs to the ferrochelatase family.</text>
</comment>
<sequence>MGGPATTDRVGDFLLRLFSDPDLIPLGRFQGYLAPIISRLRTRKIQKQYQMIGGGSPIRMWSEYQAGEVCKILDETSPATAPHKPYVAFRYADPLMEDTYARLLSDGFGERGRAIAFSQYPQFSCSTTGSSLNELGRLRDKLEGARNSINTQGICWTTIDRWPTHPGFVKAIANNITKRLSAYPEDRRRSVTLLFSAHSQPMSAVNKGDSYSTEVASSVHAVMQELNFSNPYRICWQSKVGLQHWLEPRTDETVRQLIAKGKKDLIIIPVSFTSDHIETLYEIDQELIEESDHGGSLTRAESLNGSRLFIEALAQIVREHLRGGLKASRQLEQKCLGCQKESCSKSRDMFCQGA</sequence>
<comment type="pathway">
    <text evidence="1">Porphyrin-containing compound metabolism; protoheme biosynthesis.</text>
</comment>
<keyword evidence="4" id="KW-0456">Lyase</keyword>
<keyword evidence="8" id="KW-1185">Reference proteome</keyword>
<dbReference type="CDD" id="cd00419">
    <property type="entry name" value="Ferrochelatase_C"/>
    <property type="match status" value="1"/>
</dbReference>
<evidence type="ECO:0000256" key="1">
    <source>
        <dbReference type="ARBA" id="ARBA00004744"/>
    </source>
</evidence>
<dbReference type="AlphaFoldDB" id="A0A0F7ZFH0"/>
<dbReference type="CDD" id="cd03411">
    <property type="entry name" value="Ferrochelatase_N"/>
    <property type="match status" value="1"/>
</dbReference>
<dbReference type="UniPathway" id="UPA00252"/>
<dbReference type="SUPFAM" id="SSF53800">
    <property type="entry name" value="Chelatase"/>
    <property type="match status" value="1"/>
</dbReference>
<dbReference type="GO" id="GO:0006783">
    <property type="term" value="P:heme biosynthetic process"/>
    <property type="evidence" value="ECO:0007669"/>
    <property type="project" value="UniProtKB-KW"/>
</dbReference>
<keyword evidence="5" id="KW-0627">Porphyrin biosynthesis</keyword>
<dbReference type="OrthoDB" id="1323at2759"/>
<dbReference type="NCBIfam" id="TIGR00109">
    <property type="entry name" value="hemH"/>
    <property type="match status" value="1"/>
</dbReference>
<keyword evidence="3" id="KW-0350">Heme biosynthesis</keyword>
<dbReference type="PANTHER" id="PTHR11108">
    <property type="entry name" value="FERROCHELATASE"/>
    <property type="match status" value="1"/>
</dbReference>
<dbReference type="HAMAP" id="MF_00323">
    <property type="entry name" value="Ferrochelatase"/>
    <property type="match status" value="1"/>
</dbReference>
<evidence type="ECO:0008006" key="9">
    <source>
        <dbReference type="Google" id="ProtNLM"/>
    </source>
</evidence>
<evidence type="ECO:0000256" key="4">
    <source>
        <dbReference type="ARBA" id="ARBA00023239"/>
    </source>
</evidence>
<accession>A0A0F7ZFH0</accession>
<gene>
    <name evidence="7" type="ORF">HIM_11484</name>
</gene>
<dbReference type="GO" id="GO:0005739">
    <property type="term" value="C:mitochondrion"/>
    <property type="evidence" value="ECO:0007669"/>
    <property type="project" value="TreeGrafter"/>
</dbReference>
<evidence type="ECO:0000313" key="7">
    <source>
        <dbReference type="EMBL" id="KJZ69126.1"/>
    </source>
</evidence>
<keyword evidence="2" id="KW-0408">Iron</keyword>
<organism evidence="7 8">
    <name type="scientific">Hirsutella minnesotensis 3608</name>
    <dbReference type="NCBI Taxonomy" id="1043627"/>
    <lineage>
        <taxon>Eukaryota</taxon>
        <taxon>Fungi</taxon>
        <taxon>Dikarya</taxon>
        <taxon>Ascomycota</taxon>
        <taxon>Pezizomycotina</taxon>
        <taxon>Sordariomycetes</taxon>
        <taxon>Hypocreomycetidae</taxon>
        <taxon>Hypocreales</taxon>
        <taxon>Ophiocordycipitaceae</taxon>
        <taxon>Hirsutella</taxon>
    </lineage>
</organism>
<dbReference type="Proteomes" id="UP000054481">
    <property type="component" value="Unassembled WGS sequence"/>
</dbReference>
<dbReference type="GO" id="GO:0004325">
    <property type="term" value="F:ferrochelatase activity"/>
    <property type="evidence" value="ECO:0007669"/>
    <property type="project" value="InterPro"/>
</dbReference>
<dbReference type="Gene3D" id="3.40.50.1400">
    <property type="match status" value="2"/>
</dbReference>
<dbReference type="Pfam" id="PF00762">
    <property type="entry name" value="Ferrochelatase"/>
    <property type="match status" value="1"/>
</dbReference>
<dbReference type="EMBL" id="KQ030761">
    <property type="protein sequence ID" value="KJZ69126.1"/>
    <property type="molecule type" value="Genomic_DNA"/>
</dbReference>
<evidence type="ECO:0000256" key="6">
    <source>
        <dbReference type="RuleBase" id="RU004185"/>
    </source>
</evidence>
<evidence type="ECO:0000256" key="3">
    <source>
        <dbReference type="ARBA" id="ARBA00023133"/>
    </source>
</evidence>
<dbReference type="InterPro" id="IPR033644">
    <property type="entry name" value="Ferrochelatase_C"/>
</dbReference>
<name>A0A0F7ZFH0_9HYPO</name>
<protein>
    <recommendedName>
        <fullName evidence="9">Ferrochelatase</fullName>
    </recommendedName>
</protein>
<dbReference type="InterPro" id="IPR001015">
    <property type="entry name" value="Ferrochelatase"/>
</dbReference>
<reference evidence="7 8" key="1">
    <citation type="journal article" date="2014" name="Genome Biol. Evol.">
        <title>Comparative genomics and transcriptomics analyses reveal divergent lifestyle features of nematode endoparasitic fungus Hirsutella minnesotensis.</title>
        <authorList>
            <person name="Lai Y."/>
            <person name="Liu K."/>
            <person name="Zhang X."/>
            <person name="Zhang X."/>
            <person name="Li K."/>
            <person name="Wang N."/>
            <person name="Shu C."/>
            <person name="Wu Y."/>
            <person name="Wang C."/>
            <person name="Bushley K.E."/>
            <person name="Xiang M."/>
            <person name="Liu X."/>
        </authorList>
    </citation>
    <scope>NUCLEOTIDE SEQUENCE [LARGE SCALE GENOMIC DNA]</scope>
    <source>
        <strain evidence="7 8">3608</strain>
    </source>
</reference>
<evidence type="ECO:0000313" key="8">
    <source>
        <dbReference type="Proteomes" id="UP000054481"/>
    </source>
</evidence>
<evidence type="ECO:0000256" key="2">
    <source>
        <dbReference type="ARBA" id="ARBA00023004"/>
    </source>
</evidence>
<dbReference type="InterPro" id="IPR033659">
    <property type="entry name" value="Ferrochelatase_N"/>
</dbReference>
<proteinExistence type="inferred from homology"/>
<dbReference type="PANTHER" id="PTHR11108:SF1">
    <property type="entry name" value="FERROCHELATASE, MITOCHONDRIAL"/>
    <property type="match status" value="1"/>
</dbReference>
<evidence type="ECO:0000256" key="5">
    <source>
        <dbReference type="ARBA" id="ARBA00023244"/>
    </source>
</evidence>